<dbReference type="Proteomes" id="UP000838412">
    <property type="component" value="Chromosome 6"/>
</dbReference>
<dbReference type="PANTHER" id="PTHR46345">
    <property type="entry name" value="INVERTED FORMIN-2"/>
    <property type="match status" value="1"/>
</dbReference>
<feature type="compositionally biased region" description="Polar residues" evidence="1">
    <location>
        <begin position="414"/>
        <end position="426"/>
    </location>
</feature>
<feature type="compositionally biased region" description="Polar residues" evidence="1">
    <location>
        <begin position="9"/>
        <end position="18"/>
    </location>
</feature>
<evidence type="ECO:0000256" key="1">
    <source>
        <dbReference type="SAM" id="MobiDB-lite"/>
    </source>
</evidence>
<dbReference type="SUPFAM" id="SSF48371">
    <property type="entry name" value="ARM repeat"/>
    <property type="match status" value="1"/>
</dbReference>
<dbReference type="InterPro" id="IPR010473">
    <property type="entry name" value="GTPase-bd"/>
</dbReference>
<dbReference type="InterPro" id="IPR016024">
    <property type="entry name" value="ARM-type_fold"/>
</dbReference>
<dbReference type="InterPro" id="IPR014768">
    <property type="entry name" value="GBD/FH3_dom"/>
</dbReference>
<feature type="compositionally biased region" description="Low complexity" evidence="1">
    <location>
        <begin position="404"/>
        <end position="413"/>
    </location>
</feature>
<feature type="compositionally biased region" description="Low complexity" evidence="1">
    <location>
        <begin position="463"/>
        <end position="472"/>
    </location>
</feature>
<reference evidence="3" key="1">
    <citation type="submission" date="2022-01" db="EMBL/GenBank/DDBJ databases">
        <authorList>
            <person name="Braso-Vives M."/>
        </authorList>
    </citation>
    <scope>NUCLEOTIDE SEQUENCE</scope>
</reference>
<protein>
    <submittedName>
        <fullName evidence="3">INF2 protein</fullName>
    </submittedName>
</protein>
<accession>A0A8K0A3Z1</accession>
<dbReference type="Pfam" id="PF06367">
    <property type="entry name" value="Drf_FH3"/>
    <property type="match status" value="1"/>
</dbReference>
<name>A0A8K0A3Z1_BRALA</name>
<feature type="region of interest" description="Disordered" evidence="1">
    <location>
        <begin position="1"/>
        <end position="38"/>
    </location>
</feature>
<organism evidence="3 4">
    <name type="scientific">Branchiostoma lanceolatum</name>
    <name type="common">Common lancelet</name>
    <name type="synonym">Amphioxus lanceolatum</name>
    <dbReference type="NCBI Taxonomy" id="7740"/>
    <lineage>
        <taxon>Eukaryota</taxon>
        <taxon>Metazoa</taxon>
        <taxon>Chordata</taxon>
        <taxon>Cephalochordata</taxon>
        <taxon>Leptocardii</taxon>
        <taxon>Amphioxiformes</taxon>
        <taxon>Branchiostomatidae</taxon>
        <taxon>Branchiostoma</taxon>
    </lineage>
</organism>
<evidence type="ECO:0000259" key="2">
    <source>
        <dbReference type="PROSITE" id="PS51232"/>
    </source>
</evidence>
<evidence type="ECO:0000313" key="3">
    <source>
        <dbReference type="EMBL" id="CAH1268433.1"/>
    </source>
</evidence>
<sequence length="495" mass="53696">MSLLAVNTAGDSQNSKSPQAPAMAEGGMESTAKASEPAVKVKVSGGMQKWAKLRKETKERAAVNQQQAALLAASALESTDPESYVKTLRFPSVQTYSSLKKKLASCDSEWMLGFLEEDGLGILFESLERLSQRGFSSFADAFVQLECVGCVKSVMNSKTGLDFIVQRRECSRKLATALDTTNTMVKMQVFELLSALCVYSAEGYGCAVDALEHHKATKDKRHRFCLITDEFRKAETVQYKTTVLGFINCVIISTDGLEDRVRIRNEFIGLELLELLRKLRRDEYADPDLEVQLRVFEEQRDSDEVQLITPEGVNLNSSVDVFYAIHRQVCEGPQAVSFLAILQHLLRLDKKDPTSNVIWEILEKLVHRATLLEHETEADRMLKTGLRKLDKGVEKVMAERHAGGDNSAAAGNGQKASIASSMGNTATSESDASGSDPSPSSPSPTHTPTPSPPPPAPVEDDVSSSSTPLSSEGEGEGPPPPPPPPPSGGGPPPPP</sequence>
<feature type="compositionally biased region" description="Low complexity" evidence="1">
    <location>
        <begin position="427"/>
        <end position="438"/>
    </location>
</feature>
<dbReference type="EMBL" id="OV696691">
    <property type="protein sequence ID" value="CAH1268433.1"/>
    <property type="molecule type" value="Genomic_DNA"/>
</dbReference>
<dbReference type="GO" id="GO:0003779">
    <property type="term" value="F:actin binding"/>
    <property type="evidence" value="ECO:0007669"/>
    <property type="project" value="InterPro"/>
</dbReference>
<dbReference type="Gene3D" id="1.25.10.10">
    <property type="entry name" value="Leucine-rich Repeat Variant"/>
    <property type="match status" value="1"/>
</dbReference>
<dbReference type="InterPro" id="IPR010472">
    <property type="entry name" value="FH3_dom"/>
</dbReference>
<feature type="compositionally biased region" description="Pro residues" evidence="1">
    <location>
        <begin position="439"/>
        <end position="457"/>
    </location>
</feature>
<dbReference type="SMART" id="SM01139">
    <property type="entry name" value="Drf_FH3"/>
    <property type="match status" value="1"/>
</dbReference>
<dbReference type="OrthoDB" id="26518at2759"/>
<dbReference type="GO" id="GO:0031267">
    <property type="term" value="F:small GTPase binding"/>
    <property type="evidence" value="ECO:0007669"/>
    <property type="project" value="InterPro"/>
</dbReference>
<dbReference type="InterPro" id="IPR011989">
    <property type="entry name" value="ARM-like"/>
</dbReference>
<dbReference type="Gene3D" id="1.10.238.150">
    <property type="entry name" value="Formin, FH3 diaphanous domain"/>
    <property type="match status" value="1"/>
</dbReference>
<dbReference type="PROSITE" id="PS51232">
    <property type="entry name" value="GBD_FH3"/>
    <property type="match status" value="1"/>
</dbReference>
<dbReference type="PANTHER" id="PTHR46345:SF8">
    <property type="entry name" value="FORMIN 3, ISOFORM B"/>
    <property type="match status" value="1"/>
</dbReference>
<dbReference type="AlphaFoldDB" id="A0A8K0A3Z1"/>
<proteinExistence type="predicted"/>
<evidence type="ECO:0000313" key="4">
    <source>
        <dbReference type="Proteomes" id="UP000838412"/>
    </source>
</evidence>
<gene>
    <name evidence="3" type="primary">INF2</name>
    <name evidence="3" type="ORF">BLAG_LOCUS21371</name>
</gene>
<dbReference type="Pfam" id="PF06371">
    <property type="entry name" value="Drf_GBD"/>
    <property type="match status" value="1"/>
</dbReference>
<dbReference type="GO" id="GO:0030036">
    <property type="term" value="P:actin cytoskeleton organization"/>
    <property type="evidence" value="ECO:0007669"/>
    <property type="project" value="InterPro"/>
</dbReference>
<keyword evidence="4" id="KW-1185">Reference proteome</keyword>
<feature type="compositionally biased region" description="Pro residues" evidence="1">
    <location>
        <begin position="477"/>
        <end position="495"/>
    </location>
</feature>
<feature type="non-terminal residue" evidence="3">
    <location>
        <position position="495"/>
    </location>
</feature>
<feature type="region of interest" description="Disordered" evidence="1">
    <location>
        <begin position="401"/>
        <end position="495"/>
    </location>
</feature>
<feature type="domain" description="GBD/FH3" evidence="2">
    <location>
        <begin position="26"/>
        <end position="377"/>
    </location>
</feature>
<dbReference type="SMART" id="SM01140">
    <property type="entry name" value="Drf_GBD"/>
    <property type="match status" value="1"/>
</dbReference>